<keyword evidence="3" id="KW-1185">Reference proteome</keyword>
<organism evidence="2 3">
    <name type="scientific">Bordetella flabilis</name>
    <dbReference type="NCBI Taxonomy" id="463014"/>
    <lineage>
        <taxon>Bacteria</taxon>
        <taxon>Pseudomonadati</taxon>
        <taxon>Pseudomonadota</taxon>
        <taxon>Betaproteobacteria</taxon>
        <taxon>Burkholderiales</taxon>
        <taxon>Alcaligenaceae</taxon>
        <taxon>Bordetella</taxon>
    </lineage>
</organism>
<feature type="domain" description="HTH marR-type" evidence="1">
    <location>
        <begin position="16"/>
        <end position="147"/>
    </location>
</feature>
<dbReference type="PROSITE" id="PS50995">
    <property type="entry name" value="HTH_MARR_2"/>
    <property type="match status" value="1"/>
</dbReference>
<accession>A0A193G9G6</accession>
<name>A0A193G9G6_9BORD</name>
<dbReference type="InterPro" id="IPR039422">
    <property type="entry name" value="MarR/SlyA-like"/>
</dbReference>
<dbReference type="STRING" id="463014.BAU07_02390"/>
<dbReference type="InterPro" id="IPR000835">
    <property type="entry name" value="HTH_MarR-typ"/>
</dbReference>
<dbReference type="InterPro" id="IPR036388">
    <property type="entry name" value="WH-like_DNA-bd_sf"/>
</dbReference>
<dbReference type="SUPFAM" id="SSF46785">
    <property type="entry name" value="Winged helix' DNA-binding domain"/>
    <property type="match status" value="1"/>
</dbReference>
<dbReference type="Pfam" id="PF01047">
    <property type="entry name" value="MarR"/>
    <property type="match status" value="1"/>
</dbReference>
<dbReference type="InterPro" id="IPR036390">
    <property type="entry name" value="WH_DNA-bd_sf"/>
</dbReference>
<evidence type="ECO:0000259" key="1">
    <source>
        <dbReference type="PROSITE" id="PS50995"/>
    </source>
</evidence>
<dbReference type="Gene3D" id="1.10.10.10">
    <property type="entry name" value="Winged helix-like DNA-binding domain superfamily/Winged helix DNA-binding domain"/>
    <property type="match status" value="1"/>
</dbReference>
<evidence type="ECO:0000313" key="2">
    <source>
        <dbReference type="EMBL" id="ANN76121.1"/>
    </source>
</evidence>
<reference evidence="2 3" key="1">
    <citation type="submission" date="2016-06" db="EMBL/GenBank/DDBJ databases">
        <title>Complete genome sequences of Bordetella bronchialis and Bordetella flabilis.</title>
        <authorList>
            <person name="LiPuma J.J."/>
            <person name="Spilker T."/>
        </authorList>
    </citation>
    <scope>NUCLEOTIDE SEQUENCE [LARGE SCALE GENOMIC DNA]</scope>
    <source>
        <strain evidence="2 3">AU10664</strain>
    </source>
</reference>
<dbReference type="GO" id="GO:0003700">
    <property type="term" value="F:DNA-binding transcription factor activity"/>
    <property type="evidence" value="ECO:0007669"/>
    <property type="project" value="InterPro"/>
</dbReference>
<gene>
    <name evidence="2" type="ORF">BAU07_02390</name>
</gene>
<proteinExistence type="predicted"/>
<dbReference type="KEGG" id="bfz:BAU07_02390"/>
<dbReference type="PANTHER" id="PTHR33164:SF105">
    <property type="entry name" value="TRANSCRIPTIONAL REPRESSOR PROTEIN-RELATED"/>
    <property type="match status" value="1"/>
</dbReference>
<dbReference type="Proteomes" id="UP000091926">
    <property type="component" value="Chromosome"/>
</dbReference>
<dbReference type="EMBL" id="CP016172">
    <property type="protein sequence ID" value="ANN76121.1"/>
    <property type="molecule type" value="Genomic_DNA"/>
</dbReference>
<sequence>MAERPTPWIDTTVEQLHCNCTSLRSAARTLTSVYDEVLRPSGIRVTQFTILARLAAIGETRVNELAEKLAMDRTTLGRNLRPLERDELVQIRVGEDRRERLIDLSPKGRRVLQTAMPLWESIHDRFERQFGKRRAKDLREVLADVVTVGQALYVEQAA</sequence>
<evidence type="ECO:0000313" key="3">
    <source>
        <dbReference type="Proteomes" id="UP000091926"/>
    </source>
</evidence>
<dbReference type="SMART" id="SM00347">
    <property type="entry name" value="HTH_MARR"/>
    <property type="match status" value="1"/>
</dbReference>
<dbReference type="PANTHER" id="PTHR33164">
    <property type="entry name" value="TRANSCRIPTIONAL REGULATOR, MARR FAMILY"/>
    <property type="match status" value="1"/>
</dbReference>
<dbReference type="AlphaFoldDB" id="A0A193G9G6"/>
<protein>
    <submittedName>
        <fullName evidence="2">MarR family transcriptional regulator</fullName>
    </submittedName>
</protein>
<dbReference type="GO" id="GO:0006950">
    <property type="term" value="P:response to stress"/>
    <property type="evidence" value="ECO:0007669"/>
    <property type="project" value="TreeGrafter"/>
</dbReference>